<evidence type="ECO:0000313" key="5">
    <source>
        <dbReference type="Proteomes" id="UP000663067"/>
    </source>
</evidence>
<name>A0A2N5IP68_9BIFI</name>
<proteinExistence type="predicted"/>
<sequence length="148" mass="15763">MSETMKSMGGVSVTALTAGTTSLTIKAGDLTKTIPVTVKRNYLPESPEGTRNGVTLKREGGGVTITGQTPTQFTAWEVDFTLEAGRYLLDGDGLFVKISPKGSNAGVLDTRHTLEKTLEAGEYTMSIGLTANQTVPTGVRHPYLEKLD</sequence>
<keyword evidence="5" id="KW-1185">Reference proteome</keyword>
<evidence type="ECO:0000313" key="4">
    <source>
        <dbReference type="Proteomes" id="UP000234855"/>
    </source>
</evidence>
<gene>
    <name evidence="2" type="ORF">BLI708_00155</name>
    <name evidence="3" type="ORF">BLI708_00450</name>
    <name evidence="1" type="ORF">Tam1G_2188</name>
</gene>
<accession>A0A2N5IP68</accession>
<evidence type="ECO:0000313" key="1">
    <source>
        <dbReference type="EMBL" id="PLS23757.1"/>
    </source>
</evidence>
<dbReference type="RefSeq" id="WP_101626598.1">
    <property type="nucleotide sequence ID" value="NZ_CP071591.1"/>
</dbReference>
<dbReference type="EMBL" id="CP071591">
    <property type="protein sequence ID" value="QSY57798.1"/>
    <property type="molecule type" value="Genomic_DNA"/>
</dbReference>
<organism evidence="1 4">
    <name type="scientific">Bifidobacterium imperatoris</name>
    <dbReference type="NCBI Taxonomy" id="2020965"/>
    <lineage>
        <taxon>Bacteria</taxon>
        <taxon>Bacillati</taxon>
        <taxon>Actinomycetota</taxon>
        <taxon>Actinomycetes</taxon>
        <taxon>Bifidobacteriales</taxon>
        <taxon>Bifidobacteriaceae</taxon>
        <taxon>Bifidobacterium</taxon>
    </lineage>
</organism>
<dbReference type="EMBL" id="NMWV01000049">
    <property type="protein sequence ID" value="PLS23757.1"/>
    <property type="molecule type" value="Genomic_DNA"/>
</dbReference>
<evidence type="ECO:0000313" key="2">
    <source>
        <dbReference type="EMBL" id="QSY57798.1"/>
    </source>
</evidence>
<dbReference type="EMBL" id="CP071591">
    <property type="protein sequence ID" value="QSY57847.1"/>
    <property type="molecule type" value="Genomic_DNA"/>
</dbReference>
<dbReference type="Proteomes" id="UP000234855">
    <property type="component" value="Unassembled WGS sequence"/>
</dbReference>
<protein>
    <submittedName>
        <fullName evidence="1">Uncharacterized protein</fullName>
    </submittedName>
</protein>
<evidence type="ECO:0000313" key="3">
    <source>
        <dbReference type="EMBL" id="QSY57847.1"/>
    </source>
</evidence>
<dbReference type="AlphaFoldDB" id="A0A2N5IP68"/>
<reference evidence="2 5" key="2">
    <citation type="submission" date="2021-03" db="EMBL/GenBank/DDBJ databases">
        <title>Genome sequencing of Bifidobacterium imperatoris JCM 32708.</title>
        <authorList>
            <person name="Kim J."/>
        </authorList>
    </citation>
    <scope>NUCLEOTIDE SEQUENCE [LARGE SCALE GENOMIC DNA]</scope>
    <source>
        <strain evidence="2 5">JCM 32708</strain>
    </source>
</reference>
<reference evidence="1 4" key="1">
    <citation type="submission" date="2017-07" db="EMBL/GenBank/DDBJ databases">
        <title>Bifidobacterium novel species.</title>
        <authorList>
            <person name="Lugli G.A."/>
            <person name="Milani C."/>
            <person name="Duranti S."/>
            <person name="Mangifesta M."/>
        </authorList>
    </citation>
    <scope>NUCLEOTIDE SEQUENCE [LARGE SCALE GENOMIC DNA]</scope>
    <source>
        <strain evidence="1 4">45</strain>
    </source>
</reference>
<dbReference type="Proteomes" id="UP000663067">
    <property type="component" value="Chromosome"/>
</dbReference>